<name>A0ABQ6PVY5_9BACT</name>
<evidence type="ECO:0000313" key="2">
    <source>
        <dbReference type="Proteomes" id="UP001307705"/>
    </source>
</evidence>
<comment type="caution">
    <text evidence="1">The sequence shown here is derived from an EMBL/GenBank/DDBJ whole genome shotgun (WGS) entry which is preliminary data.</text>
</comment>
<evidence type="ECO:0008006" key="3">
    <source>
        <dbReference type="Google" id="ProtNLM"/>
    </source>
</evidence>
<dbReference type="RefSeq" id="WP_338226787.1">
    <property type="nucleotide sequence ID" value="NZ_BTPE01000001.1"/>
</dbReference>
<organism evidence="1 2">
    <name type="scientific">Algoriphagus taiwanensis</name>
    <dbReference type="NCBI Taxonomy" id="1445656"/>
    <lineage>
        <taxon>Bacteria</taxon>
        <taxon>Pseudomonadati</taxon>
        <taxon>Bacteroidota</taxon>
        <taxon>Cytophagia</taxon>
        <taxon>Cytophagales</taxon>
        <taxon>Cyclobacteriaceae</taxon>
        <taxon>Algoriphagus</taxon>
    </lineage>
</organism>
<dbReference type="InterPro" id="IPR025354">
    <property type="entry name" value="DUF4258"/>
</dbReference>
<evidence type="ECO:0000313" key="1">
    <source>
        <dbReference type="EMBL" id="GMQ31938.1"/>
    </source>
</evidence>
<reference evidence="1 2" key="1">
    <citation type="submission" date="2023-08" db="EMBL/GenBank/DDBJ databases">
        <title>Draft genome sequence of Algoriphagus taiwanensis.</title>
        <authorList>
            <person name="Takatani N."/>
            <person name="Hosokawa M."/>
            <person name="Sawabe T."/>
        </authorList>
    </citation>
    <scope>NUCLEOTIDE SEQUENCE [LARGE SCALE GENOMIC DNA]</scope>
    <source>
        <strain evidence="1 2">JCM 19755</strain>
    </source>
</reference>
<proteinExistence type="predicted"/>
<sequence length="111" mass="12729">MNTQVQQFDIKFSLHGKARLSQRGIKEQAVLKVIQYGEIIHKQGLKFHYLPKSKSKVLGQKELEDTRDLLVITNQNRTEVITCYKNPKAVHEVKKKSKRLARPSVQKGCTG</sequence>
<keyword evidence="2" id="KW-1185">Reference proteome</keyword>
<dbReference type="Pfam" id="PF14076">
    <property type="entry name" value="DUF4258"/>
    <property type="match status" value="1"/>
</dbReference>
<protein>
    <recommendedName>
        <fullName evidence="3">DUF4258 domain-containing protein</fullName>
    </recommendedName>
</protein>
<gene>
    <name evidence="1" type="ORF">Ataiwa_02100</name>
</gene>
<dbReference type="Proteomes" id="UP001307705">
    <property type="component" value="Unassembled WGS sequence"/>
</dbReference>
<accession>A0ABQ6PVY5</accession>
<dbReference type="EMBL" id="BTPE01000001">
    <property type="protein sequence ID" value="GMQ31938.1"/>
    <property type="molecule type" value="Genomic_DNA"/>
</dbReference>